<dbReference type="RefSeq" id="WP_106480152.1">
    <property type="nucleotide sequence ID" value="NZ_CP032819.1"/>
</dbReference>
<proteinExistence type="predicted"/>
<evidence type="ECO:0000313" key="3">
    <source>
        <dbReference type="EMBL" id="AZS29405.1"/>
    </source>
</evidence>
<evidence type="ECO:0000313" key="4">
    <source>
        <dbReference type="Proteomes" id="UP000270673"/>
    </source>
</evidence>
<dbReference type="AlphaFoldDB" id="A0A3S9VS90"/>
<protein>
    <recommendedName>
        <fullName evidence="2">DRTGG domain-containing protein</fullName>
    </recommendedName>
</protein>
<gene>
    <name evidence="3" type="ORF">D8S85_07405</name>
</gene>
<organism evidence="3 4">
    <name type="scientific">Butyricimonas faecalis</name>
    <dbReference type="NCBI Taxonomy" id="2093856"/>
    <lineage>
        <taxon>Bacteria</taxon>
        <taxon>Pseudomonadati</taxon>
        <taxon>Bacteroidota</taxon>
        <taxon>Bacteroidia</taxon>
        <taxon>Bacteroidales</taxon>
        <taxon>Odoribacteraceae</taxon>
        <taxon>Butyricimonas</taxon>
    </lineage>
</organism>
<evidence type="ECO:0000259" key="2">
    <source>
        <dbReference type="Pfam" id="PF07085"/>
    </source>
</evidence>
<dbReference type="SUPFAM" id="SSF75138">
    <property type="entry name" value="HprK N-terminal domain-like"/>
    <property type="match status" value="1"/>
</dbReference>
<feature type="domain" description="DRTGG" evidence="2">
    <location>
        <begin position="5"/>
        <end position="105"/>
    </location>
</feature>
<dbReference type="Gene3D" id="3.40.1390.20">
    <property type="entry name" value="HprK N-terminal domain-like"/>
    <property type="match status" value="1"/>
</dbReference>
<accession>A0A3S9VS90</accession>
<dbReference type="Proteomes" id="UP000270673">
    <property type="component" value="Chromosome"/>
</dbReference>
<dbReference type="OrthoDB" id="9800390at2"/>
<dbReference type="InterPro" id="IPR010766">
    <property type="entry name" value="DRTGG"/>
</dbReference>
<sequence>MTLKEIAALSNAQVIHENNHLDKTIRHAFAADLMSDVLRLDTSEMILITGLANLQVIRTAEMSDINFILFVRGKQATPDMVELAKECNIAILQSKQSMFKVCGLLYEAGLEPIY</sequence>
<dbReference type="KEGG" id="buy:D8S85_07405"/>
<dbReference type="InterPro" id="IPR028979">
    <property type="entry name" value="Ser_kin/Pase_Hpr-like_N_sf"/>
</dbReference>
<dbReference type="EMBL" id="CP032819">
    <property type="protein sequence ID" value="AZS29405.1"/>
    <property type="molecule type" value="Genomic_DNA"/>
</dbReference>
<keyword evidence="4" id="KW-1185">Reference proteome</keyword>
<reference evidence="3 4" key="1">
    <citation type="submission" date="2018-10" db="EMBL/GenBank/DDBJ databases">
        <title>Butyricimonas faecalis sp. nov., isolated from human faeces and emended description of the genus Butyricimonas.</title>
        <authorList>
            <person name="Le Roy T."/>
            <person name="Van der Smissen P."/>
            <person name="Paquot A."/>
            <person name="Delzenne N."/>
            <person name="Muccioli G."/>
            <person name="Collet J.-F."/>
            <person name="Cani P.D."/>
        </authorList>
    </citation>
    <scope>NUCLEOTIDE SEQUENCE [LARGE SCALE GENOMIC DNA]</scope>
    <source>
        <strain evidence="3 4">H184</strain>
    </source>
</reference>
<name>A0A3S9VS90_9BACT</name>
<comment type="subunit">
    <text evidence="1">Homohexamer.</text>
</comment>
<evidence type="ECO:0000256" key="1">
    <source>
        <dbReference type="ARBA" id="ARBA00011643"/>
    </source>
</evidence>
<dbReference type="Pfam" id="PF07085">
    <property type="entry name" value="DRTGG"/>
    <property type="match status" value="1"/>
</dbReference>